<evidence type="ECO:0000313" key="2">
    <source>
        <dbReference type="Proteomes" id="UP001595817"/>
    </source>
</evidence>
<dbReference type="GO" id="GO:0003677">
    <property type="term" value="F:DNA binding"/>
    <property type="evidence" value="ECO:0007669"/>
    <property type="project" value="UniProtKB-KW"/>
</dbReference>
<evidence type="ECO:0000313" key="1">
    <source>
        <dbReference type="EMBL" id="MFC4410837.1"/>
    </source>
</evidence>
<dbReference type="Proteomes" id="UP001595817">
    <property type="component" value="Unassembled WGS sequence"/>
</dbReference>
<accession>A0ABV8X4H5</accession>
<dbReference type="NCBIfam" id="TIGR01764">
    <property type="entry name" value="excise"/>
    <property type="match status" value="1"/>
</dbReference>
<proteinExistence type="predicted"/>
<keyword evidence="2" id="KW-1185">Reference proteome</keyword>
<name>A0ABV8X4H5_9LACT</name>
<protein>
    <submittedName>
        <fullName evidence="1">Excisionase family DNA-binding protein</fullName>
    </submittedName>
</protein>
<sequence>MFVSIEEAAEYISMPVELVQKYVLEGRIKAIHDGENFLVNTAQFDTHLKQMEIVKQMIDEWRSEPIPEDIDVKDED</sequence>
<gene>
    <name evidence="1" type="ORF">ACFOZY_10460</name>
</gene>
<comment type="caution">
    <text evidence="1">The sequence shown here is derived from an EMBL/GenBank/DDBJ whole genome shotgun (WGS) entry which is preliminary data.</text>
</comment>
<reference evidence="2" key="1">
    <citation type="journal article" date="2019" name="Int. J. Syst. Evol. Microbiol.">
        <title>The Global Catalogue of Microorganisms (GCM) 10K type strain sequencing project: providing services to taxonomists for standard genome sequencing and annotation.</title>
        <authorList>
            <consortium name="The Broad Institute Genomics Platform"/>
            <consortium name="The Broad Institute Genome Sequencing Center for Infectious Disease"/>
            <person name="Wu L."/>
            <person name="Ma J."/>
        </authorList>
    </citation>
    <scope>NUCLEOTIDE SEQUENCE [LARGE SCALE GENOMIC DNA]</scope>
    <source>
        <strain evidence="2">CCUG 59778</strain>
    </source>
</reference>
<dbReference type="InterPro" id="IPR010093">
    <property type="entry name" value="SinI_DNA-bd"/>
</dbReference>
<organism evidence="1 2">
    <name type="scientific">Chungangia koreensis</name>
    <dbReference type="NCBI Taxonomy" id="752657"/>
    <lineage>
        <taxon>Bacteria</taxon>
        <taxon>Bacillati</taxon>
        <taxon>Bacillota</taxon>
        <taxon>Bacilli</taxon>
        <taxon>Lactobacillales</taxon>
        <taxon>Chungangia</taxon>
    </lineage>
</organism>
<keyword evidence="1" id="KW-0238">DNA-binding</keyword>
<dbReference type="EMBL" id="JBHSEC010000019">
    <property type="protein sequence ID" value="MFC4410837.1"/>
    <property type="molecule type" value="Genomic_DNA"/>
</dbReference>
<dbReference type="RefSeq" id="WP_378155135.1">
    <property type="nucleotide sequence ID" value="NZ_JBHSEC010000019.1"/>
</dbReference>